<protein>
    <recommendedName>
        <fullName evidence="1">Treble clef zinc finger domain-containing protein</fullName>
    </recommendedName>
</protein>
<feature type="domain" description="Treble clef zinc finger" evidence="1">
    <location>
        <begin position="452"/>
        <end position="504"/>
    </location>
</feature>
<dbReference type="PANTHER" id="PTHR37317:SF1">
    <property type="entry name" value="ZINC-RIBBON DOMAIN-CONTAINING PROTEIN-RELATED"/>
    <property type="match status" value="1"/>
</dbReference>
<evidence type="ECO:0000313" key="3">
    <source>
        <dbReference type="Proteomes" id="UP000297604"/>
    </source>
</evidence>
<comment type="caution">
    <text evidence="2">The sequence shown here is derived from an EMBL/GenBank/DDBJ whole genome shotgun (WGS) entry which is preliminary data.</text>
</comment>
<keyword evidence="3" id="KW-1185">Reference proteome</keyword>
<evidence type="ECO:0000313" key="2">
    <source>
        <dbReference type="EMBL" id="TFC23370.1"/>
    </source>
</evidence>
<sequence length="654" mass="73278">MSELSRRYPFDVRPGHRETMESYTRRLLEANFETDQHRNQLITLTTHSKTRIDRDAAWLSVLTAKNKRADLHLLPHPSGWLTHDDGSTCEFCSELLPQRWMCTLCSHGASIEQNPHFENLVCIRHSRWVGMTTAPEDQHPVTSEHIEAEIQFRKLRRQHRIDVRLFTLLGQALAPEADRDDDSPTEAETFPLAIAIAAAITTPDFARIFFNPNTRFTDAYAHLVSTLDNVIGSPATDLSRALWLYARPTAWAVRHSALTASPFELAWPHDFPLNTAVANSLTSGPTELEPFSNYLAVTGDDPASAARFGLGFVSERRVGAPNPSVGRKRQVLTICSSGHQFETDRARPFAPPATTPLKCPVCQNDVIQPGYNDLESSHPEIAAEFDETKNGGLTAKQIPASSKEYYIWRCAKGHNYPATASNRTAARSKCPVCLNRLIVPGINDIATTHPQLLAEWHPSWLRRFPPTKYGAGSQESIRWVCPNDHEYPMSIADRVKSKGCQQCRTGRKRPGTEGLDESHPLIAAEWHPTLNGKVKPSDRTRGSGDNMYWLCPAGHTYRERIERRTAGYKCSVCSRRTLVPGVNDLASTQPILVTEFHPYLNHPKVPSKISAGTQLLWWKCTANGHTHQQSVPHRLLSKGCPKCPAEERILRTTV</sequence>
<feature type="domain" description="Treble clef zinc finger" evidence="1">
    <location>
        <begin position="522"/>
        <end position="576"/>
    </location>
</feature>
<feature type="domain" description="Treble clef zinc finger" evidence="1">
    <location>
        <begin position="381"/>
        <end position="435"/>
    </location>
</feature>
<organism evidence="2 3">
    <name type="scientific">Cryobacterium glucosi</name>
    <dbReference type="NCBI Taxonomy" id="1259175"/>
    <lineage>
        <taxon>Bacteria</taxon>
        <taxon>Bacillati</taxon>
        <taxon>Actinomycetota</taxon>
        <taxon>Actinomycetes</taxon>
        <taxon>Micrococcales</taxon>
        <taxon>Microbacteriaceae</taxon>
        <taxon>Cryobacterium</taxon>
    </lineage>
</organism>
<gene>
    <name evidence="2" type="ORF">E3O46_02045</name>
</gene>
<feature type="domain" description="Treble clef zinc finger" evidence="1">
    <location>
        <begin position="592"/>
        <end position="644"/>
    </location>
</feature>
<name>A0ABY2IRQ6_9MICO</name>
<reference evidence="2 3" key="1">
    <citation type="submission" date="2019-03" db="EMBL/GenBank/DDBJ databases">
        <title>Genomics of glacier-inhabiting Cryobacterium strains.</title>
        <authorList>
            <person name="Liu Q."/>
            <person name="Xin Y.-H."/>
        </authorList>
    </citation>
    <scope>NUCLEOTIDE SEQUENCE [LARGE SCALE GENOMIC DNA]</scope>
    <source>
        <strain evidence="2 3">MDB1-5</strain>
    </source>
</reference>
<dbReference type="PANTHER" id="PTHR37317">
    <property type="entry name" value="BLR8090 PROTEIN"/>
    <property type="match status" value="1"/>
</dbReference>
<evidence type="ECO:0000259" key="1">
    <source>
        <dbReference type="Pfam" id="PF14311"/>
    </source>
</evidence>
<dbReference type="Pfam" id="PF14311">
    <property type="entry name" value="DUF4379"/>
    <property type="match status" value="4"/>
</dbReference>
<accession>A0ABY2IRQ6</accession>
<proteinExistence type="predicted"/>
<dbReference type="RefSeq" id="WP_134560997.1">
    <property type="nucleotide sequence ID" value="NZ_SOFS01000007.1"/>
</dbReference>
<dbReference type="EMBL" id="SOFS01000007">
    <property type="protein sequence ID" value="TFC23370.1"/>
    <property type="molecule type" value="Genomic_DNA"/>
</dbReference>
<dbReference type="Proteomes" id="UP000297604">
    <property type="component" value="Unassembled WGS sequence"/>
</dbReference>
<dbReference type="InterPro" id="IPR025487">
    <property type="entry name" value="DUF4379"/>
</dbReference>